<accession>A0A4V3EJ27</accession>
<organism evidence="3 4">
    <name type="scientific">Ilumatobacter fluminis</name>
    <dbReference type="NCBI Taxonomy" id="467091"/>
    <lineage>
        <taxon>Bacteria</taxon>
        <taxon>Bacillati</taxon>
        <taxon>Actinomycetota</taxon>
        <taxon>Acidimicrobiia</taxon>
        <taxon>Acidimicrobiales</taxon>
        <taxon>Ilumatobacteraceae</taxon>
        <taxon>Ilumatobacter</taxon>
    </lineage>
</organism>
<evidence type="ECO:0000313" key="3">
    <source>
        <dbReference type="EMBL" id="TDT16718.1"/>
    </source>
</evidence>
<evidence type="ECO:0000256" key="1">
    <source>
        <dbReference type="SAM" id="MobiDB-lite"/>
    </source>
</evidence>
<feature type="compositionally biased region" description="Low complexity" evidence="1">
    <location>
        <begin position="45"/>
        <end position="63"/>
    </location>
</feature>
<feature type="region of interest" description="Disordered" evidence="1">
    <location>
        <begin position="45"/>
        <end position="67"/>
    </location>
</feature>
<feature type="chain" id="PRO_5038428349" evidence="2">
    <location>
        <begin position="18"/>
        <end position="302"/>
    </location>
</feature>
<gene>
    <name evidence="3" type="ORF">BDK89_2313</name>
</gene>
<dbReference type="OrthoDB" id="5297841at2"/>
<proteinExistence type="predicted"/>
<evidence type="ECO:0000256" key="2">
    <source>
        <dbReference type="SAM" id="SignalP"/>
    </source>
</evidence>
<keyword evidence="4" id="KW-1185">Reference proteome</keyword>
<name>A0A4V3EJ27_9ACTN</name>
<protein>
    <submittedName>
        <fullName evidence="3">Uncharacterized protein</fullName>
    </submittedName>
</protein>
<dbReference type="EMBL" id="SOAU01000001">
    <property type="protein sequence ID" value="TDT16718.1"/>
    <property type="molecule type" value="Genomic_DNA"/>
</dbReference>
<dbReference type="RefSeq" id="WP_133869063.1">
    <property type="nucleotide sequence ID" value="NZ_SOAU01000001.1"/>
</dbReference>
<feature type="signal peptide" evidence="2">
    <location>
        <begin position="1"/>
        <end position="17"/>
    </location>
</feature>
<dbReference type="Proteomes" id="UP000294558">
    <property type="component" value="Unassembled WGS sequence"/>
</dbReference>
<keyword evidence="2" id="KW-0732">Signal</keyword>
<sequence>MRPLLWCTVALALSACAAQPSDDSAGSVPLDSVPTADDTIPATMVPDTAAPTTTAPPVTTAPPGITMPPVDPRFAPLVGRWAHYDVVAYEDGTLKTLIISYGFNDFTAVDGELIDQGSFCFSEQRTDQPIETSLSDEATQAIQPPPTPVTVEEIDDTLRITRPATPTPVGIELDDPANEPLPTDPNDPRIIDDDGDGNPGITVDIRVSDELTGELYIARREIFAYQAYLTDPDTLQGTVTDDSEQLVIGASDPVFDMATEWVQYADLDKSPIILKRVDEDWDCDRLAAERDALFPPTPEVDW</sequence>
<comment type="caution">
    <text evidence="3">The sequence shown here is derived from an EMBL/GenBank/DDBJ whole genome shotgun (WGS) entry which is preliminary data.</text>
</comment>
<dbReference type="PROSITE" id="PS51257">
    <property type="entry name" value="PROKAR_LIPOPROTEIN"/>
    <property type="match status" value="1"/>
</dbReference>
<reference evidence="3 4" key="1">
    <citation type="submission" date="2019-03" db="EMBL/GenBank/DDBJ databases">
        <title>Sequencing the genomes of 1000 actinobacteria strains.</title>
        <authorList>
            <person name="Klenk H.-P."/>
        </authorList>
    </citation>
    <scope>NUCLEOTIDE SEQUENCE [LARGE SCALE GENOMIC DNA]</scope>
    <source>
        <strain evidence="3 4">DSM 18936</strain>
    </source>
</reference>
<dbReference type="AlphaFoldDB" id="A0A4V3EJ27"/>
<evidence type="ECO:0000313" key="4">
    <source>
        <dbReference type="Proteomes" id="UP000294558"/>
    </source>
</evidence>
<feature type="region of interest" description="Disordered" evidence="1">
    <location>
        <begin position="161"/>
        <end position="198"/>
    </location>
</feature>